<keyword evidence="3" id="KW-1185">Reference proteome</keyword>
<proteinExistence type="predicted"/>
<gene>
    <name evidence="2" type="ORF">SARC_16332</name>
</gene>
<evidence type="ECO:0000259" key="1">
    <source>
        <dbReference type="PROSITE" id="PS51258"/>
    </source>
</evidence>
<accession>A0A0L0F365</accession>
<dbReference type="GeneID" id="25916836"/>
<dbReference type="Gene3D" id="1.10.357.50">
    <property type="match status" value="1"/>
</dbReference>
<protein>
    <recommendedName>
        <fullName evidence="1">MHD1 domain-containing protein</fullName>
    </recommendedName>
</protein>
<dbReference type="EMBL" id="KQ249434">
    <property type="protein sequence ID" value="KNC71132.1"/>
    <property type="molecule type" value="Genomic_DNA"/>
</dbReference>
<evidence type="ECO:0000313" key="2">
    <source>
        <dbReference type="EMBL" id="KNC71132.1"/>
    </source>
</evidence>
<evidence type="ECO:0000313" key="3">
    <source>
        <dbReference type="Proteomes" id="UP000054560"/>
    </source>
</evidence>
<dbReference type="OrthoDB" id="2015333at2759"/>
<feature type="domain" description="MHD1" evidence="1">
    <location>
        <begin position="1"/>
        <end position="54"/>
    </location>
</feature>
<dbReference type="PROSITE" id="PS51258">
    <property type="entry name" value="MHD1"/>
    <property type="match status" value="1"/>
</dbReference>
<name>A0A0L0F365_9EUKA</name>
<sequence>VLHSSSVVDLFSAYNSIIHFVDQLEWKNEEDSTQFIEVIARAIGESLLKYADWLNVQSAVPDPEDLALQPDSTDTDTPK</sequence>
<dbReference type="AlphaFoldDB" id="A0A0L0F365"/>
<dbReference type="InterPro" id="IPR014770">
    <property type="entry name" value="Munc13_1"/>
</dbReference>
<feature type="non-terminal residue" evidence="2">
    <location>
        <position position="79"/>
    </location>
</feature>
<reference evidence="2 3" key="1">
    <citation type="submission" date="2011-02" db="EMBL/GenBank/DDBJ databases">
        <title>The Genome Sequence of Sphaeroforma arctica JP610.</title>
        <authorList>
            <consortium name="The Broad Institute Genome Sequencing Platform"/>
            <person name="Russ C."/>
            <person name="Cuomo C."/>
            <person name="Young S.K."/>
            <person name="Zeng Q."/>
            <person name="Gargeya S."/>
            <person name="Alvarado L."/>
            <person name="Berlin A."/>
            <person name="Chapman S.B."/>
            <person name="Chen Z."/>
            <person name="Freedman E."/>
            <person name="Gellesch M."/>
            <person name="Goldberg J."/>
            <person name="Griggs A."/>
            <person name="Gujja S."/>
            <person name="Heilman E."/>
            <person name="Heiman D."/>
            <person name="Howarth C."/>
            <person name="Mehta T."/>
            <person name="Neiman D."/>
            <person name="Pearson M."/>
            <person name="Roberts A."/>
            <person name="Saif S."/>
            <person name="Shea T."/>
            <person name="Shenoy N."/>
            <person name="Sisk P."/>
            <person name="Stolte C."/>
            <person name="Sykes S."/>
            <person name="White J."/>
            <person name="Yandava C."/>
            <person name="Burger G."/>
            <person name="Gray M.W."/>
            <person name="Holland P.W.H."/>
            <person name="King N."/>
            <person name="Lang F.B.F."/>
            <person name="Roger A.J."/>
            <person name="Ruiz-Trillo I."/>
            <person name="Haas B."/>
            <person name="Nusbaum C."/>
            <person name="Birren B."/>
        </authorList>
    </citation>
    <scope>NUCLEOTIDE SEQUENCE [LARGE SCALE GENOMIC DNA]</scope>
    <source>
        <strain evidence="2 3">JP610</strain>
    </source>
</reference>
<organism evidence="2 3">
    <name type="scientific">Sphaeroforma arctica JP610</name>
    <dbReference type="NCBI Taxonomy" id="667725"/>
    <lineage>
        <taxon>Eukaryota</taxon>
        <taxon>Ichthyosporea</taxon>
        <taxon>Ichthyophonida</taxon>
        <taxon>Sphaeroforma</taxon>
    </lineage>
</organism>
<feature type="non-terminal residue" evidence="2">
    <location>
        <position position="1"/>
    </location>
</feature>
<dbReference type="Proteomes" id="UP000054560">
    <property type="component" value="Unassembled WGS sequence"/>
</dbReference>
<dbReference type="RefSeq" id="XP_014145034.1">
    <property type="nucleotide sequence ID" value="XM_014289559.1"/>
</dbReference>